<protein>
    <submittedName>
        <fullName evidence="1">Uncharacterized protein</fullName>
    </submittedName>
</protein>
<dbReference type="AlphaFoldDB" id="A0A382PQC3"/>
<gene>
    <name evidence="1" type="ORF">METZ01_LOCUS327702</name>
</gene>
<name>A0A382PQC3_9ZZZZ</name>
<dbReference type="EMBL" id="UINC01108610">
    <property type="protein sequence ID" value="SVC74848.1"/>
    <property type="molecule type" value="Genomic_DNA"/>
</dbReference>
<accession>A0A382PQC3</accession>
<organism evidence="1">
    <name type="scientific">marine metagenome</name>
    <dbReference type="NCBI Taxonomy" id="408172"/>
    <lineage>
        <taxon>unclassified sequences</taxon>
        <taxon>metagenomes</taxon>
        <taxon>ecological metagenomes</taxon>
    </lineage>
</organism>
<sequence length="167" mass="18613">QGTSWEISEQTCLVAANQSASVFTVEINADPPFGDWEVQYGSGQSPASISESWSQFQEQSPLRVTGGGDIWPFIFVRRHENPEWRCLCGKRRGREQEGWECDWCGAPVAREVTAGGTYPKPCVRPLKTWTSSSVGSQYHLYWSETSGKQPDLRGAFKEAGRLTVHLG</sequence>
<feature type="non-terminal residue" evidence="1">
    <location>
        <position position="1"/>
    </location>
</feature>
<evidence type="ECO:0000313" key="1">
    <source>
        <dbReference type="EMBL" id="SVC74848.1"/>
    </source>
</evidence>
<proteinExistence type="predicted"/>
<reference evidence="1" key="1">
    <citation type="submission" date="2018-05" db="EMBL/GenBank/DDBJ databases">
        <authorList>
            <person name="Lanie J.A."/>
            <person name="Ng W.-L."/>
            <person name="Kazmierczak K.M."/>
            <person name="Andrzejewski T.M."/>
            <person name="Davidsen T.M."/>
            <person name="Wayne K.J."/>
            <person name="Tettelin H."/>
            <person name="Glass J.I."/>
            <person name="Rusch D."/>
            <person name="Podicherti R."/>
            <person name="Tsui H.-C.T."/>
            <person name="Winkler M.E."/>
        </authorList>
    </citation>
    <scope>NUCLEOTIDE SEQUENCE</scope>
</reference>